<dbReference type="SUPFAM" id="SSF55957">
    <property type="entry name" value="Phosphoglucomutase, C-terminal domain"/>
    <property type="match status" value="1"/>
</dbReference>
<gene>
    <name evidence="12" type="ORF">VPK24_06210</name>
</gene>
<dbReference type="PRINTS" id="PR00509">
    <property type="entry name" value="PGMPMM"/>
</dbReference>
<dbReference type="InterPro" id="IPR005845">
    <property type="entry name" value="A-D-PHexomutase_a/b/a-II"/>
</dbReference>
<evidence type="ECO:0000256" key="7">
    <source>
        <dbReference type="RuleBase" id="RU004326"/>
    </source>
</evidence>
<dbReference type="InterPro" id="IPR016055">
    <property type="entry name" value="A-D-PHexomutase_a/b/a-I/II/III"/>
</dbReference>
<dbReference type="CDD" id="cd05800">
    <property type="entry name" value="PGM_like2"/>
    <property type="match status" value="1"/>
</dbReference>
<proteinExistence type="inferred from homology"/>
<dbReference type="InterPro" id="IPR005841">
    <property type="entry name" value="Alpha-D-phosphohexomutase_SF"/>
</dbReference>
<keyword evidence="4 7" id="KW-0479">Metal-binding</keyword>
<evidence type="ECO:0000256" key="4">
    <source>
        <dbReference type="ARBA" id="ARBA00022723"/>
    </source>
</evidence>
<feature type="domain" description="Alpha-D-phosphohexomutase alpha/beta/alpha" evidence="10">
    <location>
        <begin position="170"/>
        <end position="277"/>
    </location>
</feature>
<dbReference type="InterPro" id="IPR036900">
    <property type="entry name" value="A-D-PHexomutase_C_sf"/>
</dbReference>
<dbReference type="PANTHER" id="PTHR45745">
    <property type="entry name" value="PHOSPHOMANNOMUTASE 45A"/>
    <property type="match status" value="1"/>
</dbReference>
<evidence type="ECO:0000256" key="2">
    <source>
        <dbReference type="ARBA" id="ARBA00010231"/>
    </source>
</evidence>
<dbReference type="InterPro" id="IPR005844">
    <property type="entry name" value="A-D-PHexomutase_a/b/a-I"/>
</dbReference>
<evidence type="ECO:0000256" key="6">
    <source>
        <dbReference type="ARBA" id="ARBA00023235"/>
    </source>
</evidence>
<dbReference type="RefSeq" id="WP_393011403.1">
    <property type="nucleotide sequence ID" value="NZ_JAZAQF010000030.1"/>
</dbReference>
<evidence type="ECO:0000259" key="9">
    <source>
        <dbReference type="Pfam" id="PF02878"/>
    </source>
</evidence>
<feature type="domain" description="Alpha-D-phosphohexomutase C-terminal" evidence="8">
    <location>
        <begin position="432"/>
        <end position="478"/>
    </location>
</feature>
<dbReference type="SUPFAM" id="SSF53738">
    <property type="entry name" value="Phosphoglucomutase, first 3 domains"/>
    <property type="match status" value="3"/>
</dbReference>
<evidence type="ECO:0000256" key="5">
    <source>
        <dbReference type="ARBA" id="ARBA00022842"/>
    </source>
</evidence>
<dbReference type="InterPro" id="IPR005843">
    <property type="entry name" value="A-D-PHexomutase_C"/>
</dbReference>
<dbReference type="InterPro" id="IPR005846">
    <property type="entry name" value="A-D-PHexomutase_a/b/a-III"/>
</dbReference>
<evidence type="ECO:0000313" key="12">
    <source>
        <dbReference type="EMBL" id="MFG3817225.1"/>
    </source>
</evidence>
<dbReference type="Proteomes" id="UP001604335">
    <property type="component" value="Unassembled WGS sequence"/>
</dbReference>
<comment type="similarity">
    <text evidence="2 7">Belongs to the phosphohexose mutase family.</text>
</comment>
<accession>A0ABW7C7S9</accession>
<dbReference type="Pfam" id="PF02880">
    <property type="entry name" value="PGM_PMM_III"/>
    <property type="match status" value="1"/>
</dbReference>
<dbReference type="Gene3D" id="3.30.310.50">
    <property type="entry name" value="Alpha-D-phosphohexomutase, C-terminal domain"/>
    <property type="match status" value="1"/>
</dbReference>
<evidence type="ECO:0000256" key="1">
    <source>
        <dbReference type="ARBA" id="ARBA00001946"/>
    </source>
</evidence>
<protein>
    <submittedName>
        <fullName evidence="12">Phosphoglucomutase/phosphomannomutase family protein</fullName>
    </submittedName>
</protein>
<feature type="domain" description="Alpha-D-phosphohexomutase alpha/beta/alpha" evidence="9">
    <location>
        <begin position="13"/>
        <end position="149"/>
    </location>
</feature>
<keyword evidence="3" id="KW-0597">Phosphoprotein</keyword>
<keyword evidence="5 7" id="KW-0460">Magnesium</keyword>
<comment type="cofactor">
    <cofactor evidence="1">
        <name>Mg(2+)</name>
        <dbReference type="ChEBI" id="CHEBI:18420"/>
    </cofactor>
</comment>
<reference evidence="13" key="1">
    <citation type="journal article" date="2024" name="Algal Res.">
        <title>Biochemical, toxicological and genomic investigation of a high-biomass producing Limnothrix strain isolated from Italian shallow drinking water reservoir.</title>
        <authorList>
            <person name="Simonazzi M."/>
            <person name="Shishido T.K."/>
            <person name="Delbaje E."/>
            <person name="Wahlsten M."/>
            <person name="Fewer D.P."/>
            <person name="Sivonen K."/>
            <person name="Pezzolesi L."/>
            <person name="Pistocchi R."/>
        </authorList>
    </citation>
    <scope>NUCLEOTIDE SEQUENCE [LARGE SCALE GENOMIC DNA]</scope>
    <source>
        <strain evidence="13">LRLZ20PSL1</strain>
    </source>
</reference>
<evidence type="ECO:0000313" key="13">
    <source>
        <dbReference type="Proteomes" id="UP001604335"/>
    </source>
</evidence>
<feature type="domain" description="Alpha-D-phosphohexomutase alpha/beta/alpha" evidence="11">
    <location>
        <begin position="286"/>
        <end position="390"/>
    </location>
</feature>
<sequence>MSQSLRAAAANPIKFGTDGWRGVIAADFTIERVARVAPLAAEALAQEFGASTGSRTILVGYDRRFMAEDFARVAAEAIQAIGYRVKLSDCYAPTPVFSWIAHHEQALGAIVLTASHNPGRYLGLKVKGAFGGSVSPEVTQKIETMLAAETVPAEVEHPEPIESFNPWESGYCEALRQFVDLAAIRAAIADGKLAVFVDAMHGASAGGLSKVLDVAVQELNTNRDPLFEGGAPEPLPKYTTRSIAQIRDHQQAHPDQLAVGLVFDGDCDRIAAIDGSGEFLTSQILIPILIQHLAVVREQTGEVVKTVSGSDLMPKVAALYQLPVHETAVGYKYIADRMLSVPVLIGGEESGGVGYGNHIPERDALLSALYVLEAVVKAGKSLNELYGDLQTKTNFFNAYDRIDLALASMAARDRLLGQLQTNPPQTIAGQAVTHCQTTDGYKFRLTSGDWLMVRFSGTEPVLRLYCEAVTLDRVHEILEWARQWAEAAAA</sequence>
<keyword evidence="13" id="KW-1185">Reference proteome</keyword>
<dbReference type="PROSITE" id="PS00710">
    <property type="entry name" value="PGM_PMM"/>
    <property type="match status" value="1"/>
</dbReference>
<evidence type="ECO:0000259" key="8">
    <source>
        <dbReference type="Pfam" id="PF00408"/>
    </source>
</evidence>
<dbReference type="PANTHER" id="PTHR45745:SF1">
    <property type="entry name" value="PHOSPHOGLUCOMUTASE 2B-RELATED"/>
    <property type="match status" value="1"/>
</dbReference>
<dbReference type="Gene3D" id="3.40.120.10">
    <property type="entry name" value="Alpha-D-Glucose-1,6-Bisphosphate, subunit A, domain 3"/>
    <property type="match status" value="3"/>
</dbReference>
<keyword evidence="6" id="KW-0413">Isomerase</keyword>
<evidence type="ECO:0000259" key="10">
    <source>
        <dbReference type="Pfam" id="PF02879"/>
    </source>
</evidence>
<comment type="caution">
    <text evidence="12">The sequence shown here is derived from an EMBL/GenBank/DDBJ whole genome shotgun (WGS) entry which is preliminary data.</text>
</comment>
<dbReference type="InterPro" id="IPR016066">
    <property type="entry name" value="A-D-PHexomutase_CS"/>
</dbReference>
<dbReference type="Pfam" id="PF02879">
    <property type="entry name" value="PGM_PMM_II"/>
    <property type="match status" value="1"/>
</dbReference>
<evidence type="ECO:0000256" key="3">
    <source>
        <dbReference type="ARBA" id="ARBA00022553"/>
    </source>
</evidence>
<name>A0ABW7C7S9_9CYAN</name>
<dbReference type="Pfam" id="PF02878">
    <property type="entry name" value="PGM_PMM_I"/>
    <property type="match status" value="1"/>
</dbReference>
<evidence type="ECO:0000259" key="11">
    <source>
        <dbReference type="Pfam" id="PF02880"/>
    </source>
</evidence>
<dbReference type="EMBL" id="JAZAQF010000030">
    <property type="protein sequence ID" value="MFG3817225.1"/>
    <property type="molecule type" value="Genomic_DNA"/>
</dbReference>
<organism evidence="12 13">
    <name type="scientific">Limnothrix redekei LRLZ20PSL1</name>
    <dbReference type="NCBI Taxonomy" id="3112953"/>
    <lineage>
        <taxon>Bacteria</taxon>
        <taxon>Bacillati</taxon>
        <taxon>Cyanobacteriota</taxon>
        <taxon>Cyanophyceae</taxon>
        <taxon>Pseudanabaenales</taxon>
        <taxon>Pseudanabaenaceae</taxon>
        <taxon>Limnothrix</taxon>
    </lineage>
</organism>
<dbReference type="Pfam" id="PF00408">
    <property type="entry name" value="PGM_PMM_IV"/>
    <property type="match status" value="1"/>
</dbReference>